<dbReference type="InterPro" id="IPR000184">
    <property type="entry name" value="Bac_surfAg_D15"/>
</dbReference>
<evidence type="ECO:0000313" key="8">
    <source>
        <dbReference type="Proteomes" id="UP000014216"/>
    </source>
</evidence>
<sequence length="943" mass="106381">MKSLKTMDKIRQCVMTVSRVMLCLWLIPAMTGWIASVQAETTHPVIEKIDVDIQGGTRERQAKLLSMAVQMIQLQPGDPLDAEALNTTLSLLKQSGQFSAIHVPDPDLDAKSISLIFQLTPVAQVKRIQVTGAFPVFSQSIVRATDYRVGGPFFEDQVKKNIQAVESVMKEKGYVDAQVHIRTETAGHLEKNVFIDVEKNVPLRTVDIEIKGNRTFSDTRLKMRMKSYQLPLFFWSKGSKTVSSEVAADVKELLSFYRKKGFVDATVTSDLHTDMEQKISRLTIHIDEGPKYRVSFSGNKEFSDRTLKKDLTIWSKGNRNDFGLKRSIKAIRERYEKAGYRDCEVDFTAKSGTQDQKRVRDIEIVIHENTRYLVDTTMIKGVNALDEKSLSSHLNTREKSLFYDGPLVENMPESDRQTLENIYNSQGFEDTRVTADVTWKEQEDKNRHLADVVFDVTEGYRKQVTKVVFEGMPKDIDPAVFHQTIKTRENEFYLPSRVDEDRIEILSLLGERGYIYAEVTPRVVADGKDCKVVFQVTPDQMATVGGVWVFGNFDTKEEVILRHNTLEQGDPVSLDGFLTLQNDVRDLQCLERVNFKTIGVQEKLDQVFFTAQVEEKNPYFLETSLGYDTSKDAYLAVSAGDRNWLGTNRRLYLNAEVSGIGYDAVLGVTDYDFLARRVYSDANIYMSEEELKNQNFGTRKYGSSLMFEKSVTQHLTLGTRFGLESREQYPTGNNTGTDPEIYAARGILSATPFVTWSSVDSFARPTRGFYFNASAGYTRDMFEDLDNFMKYQANAKYYYQPFSRLVLAFQAMYGTLQNFSSDALLPDDQLFFLGGISDVRGVGENELVVDAFGDPVGGKTQIAGSIEARIDLGGGLELPIFVDAGTLQDTPRAGRNEGVKYTIGSGLRYMTPVGPVGLLYGYRLNPETGEDSGRLHFSIGYTF</sequence>
<evidence type="ECO:0000259" key="6">
    <source>
        <dbReference type="PROSITE" id="PS51779"/>
    </source>
</evidence>
<dbReference type="Pfam" id="PF01103">
    <property type="entry name" value="Omp85"/>
    <property type="match status" value="1"/>
</dbReference>
<evidence type="ECO:0000256" key="4">
    <source>
        <dbReference type="ARBA" id="ARBA00023136"/>
    </source>
</evidence>
<accession>S0G436</accession>
<dbReference type="PANTHER" id="PTHR12815:SF47">
    <property type="entry name" value="TRANSLOCATION AND ASSEMBLY MODULE SUBUNIT TAMA"/>
    <property type="match status" value="1"/>
</dbReference>
<dbReference type="EMBL" id="APJX01000003">
    <property type="protein sequence ID" value="EMS80274.1"/>
    <property type="molecule type" value="Genomic_DNA"/>
</dbReference>
<keyword evidence="2" id="KW-0812">Transmembrane</keyword>
<reference evidence="7 8" key="1">
    <citation type="journal article" date="2013" name="Genome Announc.">
        <title>Draft Genome Sequence of Desulfotignum phosphitoxidans DSM 13687 Strain FiPS-3.</title>
        <authorList>
            <person name="Poehlein A."/>
            <person name="Daniel R."/>
            <person name="Simeonova D.D."/>
        </authorList>
    </citation>
    <scope>NUCLEOTIDE SEQUENCE [LARGE SCALE GENOMIC DNA]</scope>
    <source>
        <strain evidence="7 8">DSM 13687</strain>
    </source>
</reference>
<keyword evidence="5" id="KW-0998">Cell outer membrane</keyword>
<evidence type="ECO:0000313" key="7">
    <source>
        <dbReference type="EMBL" id="EMS80274.1"/>
    </source>
</evidence>
<gene>
    <name evidence="7" type="ORF">Dpo_3c04190</name>
</gene>
<dbReference type="Proteomes" id="UP000014216">
    <property type="component" value="Unassembled WGS sequence"/>
</dbReference>
<comment type="subcellular location">
    <subcellularLocation>
        <location evidence="1">Membrane</location>
    </subcellularLocation>
</comment>
<dbReference type="Gene3D" id="2.40.160.50">
    <property type="entry name" value="membrane protein fhac: a member of the omp85/tpsb transporter family"/>
    <property type="match status" value="1"/>
</dbReference>
<dbReference type="PANTHER" id="PTHR12815">
    <property type="entry name" value="SORTING AND ASSEMBLY MACHINERY SAMM50 PROTEIN FAMILY MEMBER"/>
    <property type="match status" value="1"/>
</dbReference>
<dbReference type="InterPro" id="IPR034746">
    <property type="entry name" value="POTRA"/>
</dbReference>
<evidence type="ECO:0000256" key="3">
    <source>
        <dbReference type="ARBA" id="ARBA00022729"/>
    </source>
</evidence>
<dbReference type="Gene3D" id="3.10.20.310">
    <property type="entry name" value="membrane protein fhac"/>
    <property type="match status" value="5"/>
</dbReference>
<evidence type="ECO:0000256" key="1">
    <source>
        <dbReference type="ARBA" id="ARBA00004370"/>
    </source>
</evidence>
<evidence type="ECO:0000256" key="2">
    <source>
        <dbReference type="ARBA" id="ARBA00022692"/>
    </source>
</evidence>
<keyword evidence="4" id="KW-0472">Membrane</keyword>
<dbReference type="PROSITE" id="PS51779">
    <property type="entry name" value="POTRA"/>
    <property type="match status" value="1"/>
</dbReference>
<dbReference type="AlphaFoldDB" id="S0G436"/>
<organism evidence="7 8">
    <name type="scientific">Desulfotignum phosphitoxidans DSM 13687</name>
    <dbReference type="NCBI Taxonomy" id="1286635"/>
    <lineage>
        <taxon>Bacteria</taxon>
        <taxon>Pseudomonadati</taxon>
        <taxon>Thermodesulfobacteriota</taxon>
        <taxon>Desulfobacteria</taxon>
        <taxon>Desulfobacterales</taxon>
        <taxon>Desulfobacteraceae</taxon>
        <taxon>Desulfotignum</taxon>
    </lineage>
</organism>
<keyword evidence="8" id="KW-1185">Reference proteome</keyword>
<feature type="domain" description="POTRA" evidence="6">
    <location>
        <begin position="201"/>
        <end position="289"/>
    </location>
</feature>
<dbReference type="RefSeq" id="WP_006965645.1">
    <property type="nucleotide sequence ID" value="NZ_APJX01000003.1"/>
</dbReference>
<protein>
    <submittedName>
        <fullName evidence="7">Outer membrane protein assembly complex YaeT</fullName>
    </submittedName>
</protein>
<comment type="caution">
    <text evidence="7">The sequence shown here is derived from an EMBL/GenBank/DDBJ whole genome shotgun (WGS) entry which is preliminary data.</text>
</comment>
<evidence type="ECO:0000256" key="5">
    <source>
        <dbReference type="ARBA" id="ARBA00023237"/>
    </source>
</evidence>
<dbReference type="GO" id="GO:0019867">
    <property type="term" value="C:outer membrane"/>
    <property type="evidence" value="ECO:0007669"/>
    <property type="project" value="InterPro"/>
</dbReference>
<proteinExistence type="predicted"/>
<name>S0G436_9BACT</name>
<dbReference type="Pfam" id="PF07244">
    <property type="entry name" value="POTRA"/>
    <property type="match status" value="4"/>
</dbReference>
<dbReference type="InterPro" id="IPR010827">
    <property type="entry name" value="BamA/TamA_POTRA"/>
</dbReference>
<dbReference type="OrthoDB" id="9814535at2"/>
<dbReference type="InterPro" id="IPR039910">
    <property type="entry name" value="D15-like"/>
</dbReference>
<keyword evidence="3" id="KW-0732">Signal</keyword>